<dbReference type="Gene3D" id="6.10.250.2270">
    <property type="match status" value="1"/>
</dbReference>
<dbReference type="GO" id="GO:0003735">
    <property type="term" value="F:structural constituent of ribosome"/>
    <property type="evidence" value="ECO:0007669"/>
    <property type="project" value="InterPro"/>
</dbReference>
<comment type="caution">
    <text evidence="5">The sequence shown here is derived from an EMBL/GenBank/DDBJ whole genome shotgun (WGS) entry which is preliminary data.</text>
</comment>
<dbReference type="Pfam" id="PF01929">
    <property type="entry name" value="Ribosomal_L14e"/>
    <property type="match status" value="1"/>
</dbReference>
<evidence type="ECO:0000313" key="5">
    <source>
        <dbReference type="EMBL" id="KAA8494017.1"/>
    </source>
</evidence>
<dbReference type="Proteomes" id="UP000324585">
    <property type="component" value="Unassembled WGS sequence"/>
</dbReference>
<dbReference type="AlphaFoldDB" id="A0A5J4YUC3"/>
<evidence type="ECO:0000259" key="4">
    <source>
        <dbReference type="Pfam" id="PF01929"/>
    </source>
</evidence>
<dbReference type="PANTHER" id="PTHR11127:SF2">
    <property type="entry name" value="LARGE RIBOSOMAL SUBUNIT PROTEIN EL14"/>
    <property type="match status" value="1"/>
</dbReference>
<dbReference type="Gene3D" id="2.30.30.30">
    <property type="match status" value="1"/>
</dbReference>
<sequence>MGFARFVEVGRVVLVEYGTGFGKTAVIVDVLDQNKCMIDGPTTGVARQLIAYKRIALTDFTIEIPRGASSAQLEEAIKANDVLAKFAATSWGKKLDKQRKRAELNDFDRFKLMVAKKEKSRLIAKEYKKLKKAAKV</sequence>
<dbReference type="CDD" id="cd23702">
    <property type="entry name" value="eL14"/>
    <property type="match status" value="1"/>
</dbReference>
<dbReference type="InterPro" id="IPR014722">
    <property type="entry name" value="Rib_uL2_dom2"/>
</dbReference>
<proteinExistence type="inferred from homology"/>
<dbReference type="GO" id="GO:0003723">
    <property type="term" value="F:RNA binding"/>
    <property type="evidence" value="ECO:0007669"/>
    <property type="project" value="InterPro"/>
</dbReference>
<name>A0A5J4YUC3_PORPP</name>
<keyword evidence="3" id="KW-0687">Ribonucleoprotein</keyword>
<dbReference type="InterPro" id="IPR039660">
    <property type="entry name" value="Ribosomal_eL14"/>
</dbReference>
<keyword evidence="6" id="KW-1185">Reference proteome</keyword>
<gene>
    <name evidence="5" type="ORF">FVE85_3992</name>
</gene>
<evidence type="ECO:0000313" key="6">
    <source>
        <dbReference type="Proteomes" id="UP000324585"/>
    </source>
</evidence>
<dbReference type="PANTHER" id="PTHR11127">
    <property type="entry name" value="60S RIBOSOMAL PROTEIN L14"/>
    <property type="match status" value="1"/>
</dbReference>
<reference evidence="6" key="1">
    <citation type="journal article" date="2019" name="Nat. Commun.">
        <title>Expansion of phycobilisome linker gene families in mesophilic red algae.</title>
        <authorList>
            <person name="Lee J."/>
            <person name="Kim D."/>
            <person name="Bhattacharya D."/>
            <person name="Yoon H.S."/>
        </authorList>
    </citation>
    <scope>NUCLEOTIDE SEQUENCE [LARGE SCALE GENOMIC DNA]</scope>
    <source>
        <strain evidence="6">CCMP 1328</strain>
    </source>
</reference>
<keyword evidence="2 5" id="KW-0689">Ribosomal protein</keyword>
<dbReference type="GO" id="GO:0042273">
    <property type="term" value="P:ribosomal large subunit biogenesis"/>
    <property type="evidence" value="ECO:0007669"/>
    <property type="project" value="TreeGrafter"/>
</dbReference>
<dbReference type="InterPro" id="IPR008991">
    <property type="entry name" value="Translation_prot_SH3-like_sf"/>
</dbReference>
<evidence type="ECO:0000256" key="3">
    <source>
        <dbReference type="ARBA" id="ARBA00023274"/>
    </source>
</evidence>
<evidence type="ECO:0000256" key="2">
    <source>
        <dbReference type="ARBA" id="ARBA00022980"/>
    </source>
</evidence>
<accession>A0A5J4YUC3</accession>
<organism evidence="5 6">
    <name type="scientific">Porphyridium purpureum</name>
    <name type="common">Red alga</name>
    <name type="synonym">Porphyridium cruentum</name>
    <dbReference type="NCBI Taxonomy" id="35688"/>
    <lineage>
        <taxon>Eukaryota</taxon>
        <taxon>Rhodophyta</taxon>
        <taxon>Bangiophyceae</taxon>
        <taxon>Porphyridiales</taxon>
        <taxon>Porphyridiaceae</taxon>
        <taxon>Porphyridium</taxon>
    </lineage>
</organism>
<feature type="domain" description="Large ribosomal subunit protein eL14" evidence="4">
    <location>
        <begin position="47"/>
        <end position="119"/>
    </location>
</feature>
<comment type="similarity">
    <text evidence="1">Belongs to the eukaryotic ribosomal protein eL14 family.</text>
</comment>
<protein>
    <submittedName>
        <fullName evidence="5">60S ribosomal protein L14</fullName>
    </submittedName>
</protein>
<dbReference type="EMBL" id="VRMN01000005">
    <property type="protein sequence ID" value="KAA8494017.1"/>
    <property type="molecule type" value="Genomic_DNA"/>
</dbReference>
<evidence type="ECO:0000256" key="1">
    <source>
        <dbReference type="ARBA" id="ARBA00006592"/>
    </source>
</evidence>
<dbReference type="InterPro" id="IPR002784">
    <property type="entry name" value="Ribosomal_eL14_dom"/>
</dbReference>
<dbReference type="OMA" id="KLCFVVD"/>
<dbReference type="GO" id="GO:0022625">
    <property type="term" value="C:cytosolic large ribosomal subunit"/>
    <property type="evidence" value="ECO:0007669"/>
    <property type="project" value="TreeGrafter"/>
</dbReference>
<dbReference type="GO" id="GO:0006412">
    <property type="term" value="P:translation"/>
    <property type="evidence" value="ECO:0007669"/>
    <property type="project" value="InterPro"/>
</dbReference>
<dbReference type="OrthoDB" id="1875589at2759"/>
<dbReference type="SUPFAM" id="SSF50104">
    <property type="entry name" value="Translation proteins SH3-like domain"/>
    <property type="match status" value="1"/>
</dbReference>